<proteinExistence type="predicted"/>
<name>A0AAV0C8A6_9ASTE</name>
<dbReference type="AlphaFoldDB" id="A0AAV0C8A6"/>
<evidence type="ECO:0000259" key="2">
    <source>
        <dbReference type="Pfam" id="PF20705"/>
    </source>
</evidence>
<protein>
    <recommendedName>
        <fullName evidence="2">DUF6821 domain-containing protein</fullName>
    </recommendedName>
</protein>
<feature type="domain" description="DUF6821" evidence="2">
    <location>
        <begin position="56"/>
        <end position="205"/>
    </location>
</feature>
<comment type="caution">
    <text evidence="3">The sequence shown here is derived from an EMBL/GenBank/DDBJ whole genome shotgun (WGS) entry which is preliminary data.</text>
</comment>
<keyword evidence="1" id="KW-0472">Membrane</keyword>
<organism evidence="3 4">
    <name type="scientific">Cuscuta epithymum</name>
    <dbReference type="NCBI Taxonomy" id="186058"/>
    <lineage>
        <taxon>Eukaryota</taxon>
        <taxon>Viridiplantae</taxon>
        <taxon>Streptophyta</taxon>
        <taxon>Embryophyta</taxon>
        <taxon>Tracheophyta</taxon>
        <taxon>Spermatophyta</taxon>
        <taxon>Magnoliopsida</taxon>
        <taxon>eudicotyledons</taxon>
        <taxon>Gunneridae</taxon>
        <taxon>Pentapetalae</taxon>
        <taxon>asterids</taxon>
        <taxon>lamiids</taxon>
        <taxon>Solanales</taxon>
        <taxon>Convolvulaceae</taxon>
        <taxon>Cuscuteae</taxon>
        <taxon>Cuscuta</taxon>
        <taxon>Cuscuta subgen. Cuscuta</taxon>
    </lineage>
</organism>
<gene>
    <name evidence="3" type="ORF">CEPIT_LOCUS2699</name>
</gene>
<dbReference type="Proteomes" id="UP001152523">
    <property type="component" value="Unassembled WGS sequence"/>
</dbReference>
<dbReference type="InterPro" id="IPR049224">
    <property type="entry name" value="DUF6821"/>
</dbReference>
<dbReference type="PANTHER" id="PTHR33646:SF2">
    <property type="entry name" value="F20H23.8 PROTEIN"/>
    <property type="match status" value="1"/>
</dbReference>
<accession>A0AAV0C8A6</accession>
<dbReference type="EMBL" id="CAMAPF010000015">
    <property type="protein sequence ID" value="CAH9068255.1"/>
    <property type="molecule type" value="Genomic_DNA"/>
</dbReference>
<dbReference type="PANTHER" id="PTHR33646">
    <property type="entry name" value="GB|AAF00631.1"/>
    <property type="match status" value="1"/>
</dbReference>
<keyword evidence="1" id="KW-0812">Transmembrane</keyword>
<dbReference type="Pfam" id="PF20705">
    <property type="entry name" value="DUF6821"/>
    <property type="match status" value="1"/>
</dbReference>
<evidence type="ECO:0000256" key="1">
    <source>
        <dbReference type="SAM" id="Phobius"/>
    </source>
</evidence>
<reference evidence="3" key="1">
    <citation type="submission" date="2022-07" db="EMBL/GenBank/DDBJ databases">
        <authorList>
            <person name="Macas J."/>
            <person name="Novak P."/>
            <person name="Neumann P."/>
        </authorList>
    </citation>
    <scope>NUCLEOTIDE SEQUENCE</scope>
</reference>
<sequence length="213" mass="23329">MDLDEWEVLSDDGFLQIHEEDEYAADEFACGSLHGVANSVLEMNYFICPPPDNSSNQFVETTNRFIPRDHNRAMPDPTAERVLSQHVSLKELVELQGDMDSPTRKAGDDGDSCFSAPPGLTVDGDVSSGGGLINKWNWGFGAIFSFGVAAAAVCITLVGSGRPNQKLRFQIYSDDKMVGQARKMNGDISGFAITRAQITFGGHYDDAYHHHHS</sequence>
<keyword evidence="4" id="KW-1185">Reference proteome</keyword>
<keyword evidence="1" id="KW-1133">Transmembrane helix</keyword>
<dbReference type="InterPro" id="IPR045883">
    <property type="entry name" value="At4g13530-like"/>
</dbReference>
<evidence type="ECO:0000313" key="4">
    <source>
        <dbReference type="Proteomes" id="UP001152523"/>
    </source>
</evidence>
<evidence type="ECO:0000313" key="3">
    <source>
        <dbReference type="EMBL" id="CAH9068255.1"/>
    </source>
</evidence>
<feature type="transmembrane region" description="Helical" evidence="1">
    <location>
        <begin position="136"/>
        <end position="158"/>
    </location>
</feature>